<dbReference type="Pfam" id="PF08564">
    <property type="entry name" value="CDC37_C"/>
    <property type="match status" value="1"/>
</dbReference>
<reference evidence="7" key="1">
    <citation type="submission" date="2021-02" db="EMBL/GenBank/DDBJ databases">
        <authorList>
            <person name="Nowell W R."/>
        </authorList>
    </citation>
    <scope>NUCLEOTIDE SEQUENCE</scope>
</reference>
<evidence type="ECO:0000256" key="4">
    <source>
        <dbReference type="SAM" id="MobiDB-lite"/>
    </source>
</evidence>
<dbReference type="Gene3D" id="6.10.140.250">
    <property type="match status" value="1"/>
</dbReference>
<proteinExistence type="inferred from homology"/>
<evidence type="ECO:0000313" key="8">
    <source>
        <dbReference type="Proteomes" id="UP000663845"/>
    </source>
</evidence>
<dbReference type="Gene3D" id="1.20.58.610">
    <property type="entry name" value="Cdc37, Hsp90 binding domain"/>
    <property type="match status" value="1"/>
</dbReference>
<name>A0A813M9U9_9BILA</name>
<evidence type="ECO:0008006" key="9">
    <source>
        <dbReference type="Google" id="ProtNLM"/>
    </source>
</evidence>
<sequence>MTEEEQAEYYKKFIEKHKANVKKYGMFRNYDDTQKFLEDHLELVCEETANYLVVWCIDLEMEEKHSLMEHVSHQTMIMQFILELSKTLKIDPRQCVRPFFQRMKTADEQYKQGFVDELNAFRERVQARAKQKVADAVKQYEEEERQKRLGPGGLDPIEVMESLPKELQECFESRDISQLQECLSKLPREEAAQHLDRCIKSGLWVPNAKDAEGDDEEDAKHDDETDETVGSEDKVTQGVEKLQVEK</sequence>
<evidence type="ECO:0000313" key="7">
    <source>
        <dbReference type="EMBL" id="CAF0720752.1"/>
    </source>
</evidence>
<dbReference type="InterPro" id="IPR038189">
    <property type="entry name" value="Cdc37_Hsp90-bd_sf"/>
</dbReference>
<dbReference type="GO" id="GO:0051087">
    <property type="term" value="F:protein-folding chaperone binding"/>
    <property type="evidence" value="ECO:0007669"/>
    <property type="project" value="TreeGrafter"/>
</dbReference>
<dbReference type="InterPro" id="IPR013874">
    <property type="entry name" value="Cdc37_Hsp90-bd"/>
</dbReference>
<evidence type="ECO:0000256" key="3">
    <source>
        <dbReference type="ARBA" id="ARBA00022490"/>
    </source>
</evidence>
<keyword evidence="3" id="KW-0963">Cytoplasm</keyword>
<dbReference type="GO" id="GO:0051082">
    <property type="term" value="F:unfolded protein binding"/>
    <property type="evidence" value="ECO:0007669"/>
    <property type="project" value="TreeGrafter"/>
</dbReference>
<comment type="similarity">
    <text evidence="2">Belongs to the CDC37 family.</text>
</comment>
<protein>
    <recommendedName>
        <fullName evidence="9">Hsp90 chaperone protein kinase-targeting subunit</fullName>
    </recommendedName>
</protein>
<comment type="caution">
    <text evidence="7">The sequence shown here is derived from an EMBL/GenBank/DDBJ whole genome shotgun (WGS) entry which is preliminary data.</text>
</comment>
<dbReference type="GO" id="GO:0005737">
    <property type="term" value="C:cytoplasm"/>
    <property type="evidence" value="ECO:0007669"/>
    <property type="project" value="UniProtKB-SubCell"/>
</dbReference>
<dbReference type="PANTHER" id="PTHR12800:SF4">
    <property type="entry name" value="HSP90 CO-CHAPERONE CDC37"/>
    <property type="match status" value="1"/>
</dbReference>
<dbReference type="SMART" id="SM01069">
    <property type="entry name" value="CDC37_C"/>
    <property type="match status" value="1"/>
</dbReference>
<dbReference type="SMART" id="SM01070">
    <property type="entry name" value="CDC37_M"/>
    <property type="match status" value="1"/>
</dbReference>
<feature type="region of interest" description="Disordered" evidence="4">
    <location>
        <begin position="204"/>
        <end position="246"/>
    </location>
</feature>
<evidence type="ECO:0000256" key="2">
    <source>
        <dbReference type="ARBA" id="ARBA00006222"/>
    </source>
</evidence>
<gene>
    <name evidence="7" type="ORF">JYZ213_LOCUS263</name>
</gene>
<dbReference type="PANTHER" id="PTHR12800">
    <property type="entry name" value="CDC37-RELATED"/>
    <property type="match status" value="1"/>
</dbReference>
<organism evidence="7 8">
    <name type="scientific">Adineta steineri</name>
    <dbReference type="NCBI Taxonomy" id="433720"/>
    <lineage>
        <taxon>Eukaryota</taxon>
        <taxon>Metazoa</taxon>
        <taxon>Spiralia</taxon>
        <taxon>Gnathifera</taxon>
        <taxon>Rotifera</taxon>
        <taxon>Eurotatoria</taxon>
        <taxon>Bdelloidea</taxon>
        <taxon>Adinetida</taxon>
        <taxon>Adinetidae</taxon>
        <taxon>Adineta</taxon>
    </lineage>
</organism>
<dbReference type="Pfam" id="PF08565">
    <property type="entry name" value="CDC37_M"/>
    <property type="match status" value="1"/>
</dbReference>
<feature type="domain" description="Cdc37 Hsp90 binding" evidence="6">
    <location>
        <begin position="2"/>
        <end position="144"/>
    </location>
</feature>
<dbReference type="Proteomes" id="UP000663845">
    <property type="component" value="Unassembled WGS sequence"/>
</dbReference>
<dbReference type="EMBL" id="CAJNOG010000001">
    <property type="protein sequence ID" value="CAF0720752.1"/>
    <property type="molecule type" value="Genomic_DNA"/>
</dbReference>
<evidence type="ECO:0000259" key="5">
    <source>
        <dbReference type="SMART" id="SM01069"/>
    </source>
</evidence>
<accession>A0A813M9U9</accession>
<dbReference type="AlphaFoldDB" id="A0A813M9U9"/>
<evidence type="ECO:0000256" key="1">
    <source>
        <dbReference type="ARBA" id="ARBA00004496"/>
    </source>
</evidence>
<dbReference type="GO" id="GO:0006457">
    <property type="term" value="P:protein folding"/>
    <property type="evidence" value="ECO:0007669"/>
    <property type="project" value="TreeGrafter"/>
</dbReference>
<comment type="subcellular location">
    <subcellularLocation>
        <location evidence="1">Cytoplasm</location>
    </subcellularLocation>
</comment>
<dbReference type="InterPro" id="IPR013873">
    <property type="entry name" value="Cdc37_C"/>
</dbReference>
<dbReference type="GO" id="GO:0031072">
    <property type="term" value="F:heat shock protein binding"/>
    <property type="evidence" value="ECO:0007669"/>
    <property type="project" value="TreeGrafter"/>
</dbReference>
<feature type="domain" description="Cdc37 C-terminal" evidence="5">
    <location>
        <begin position="148"/>
        <end position="240"/>
    </location>
</feature>
<evidence type="ECO:0000259" key="6">
    <source>
        <dbReference type="SMART" id="SM01070"/>
    </source>
</evidence>
<dbReference type="InterPro" id="IPR004918">
    <property type="entry name" value="Cdc37"/>
</dbReference>
<dbReference type="GO" id="GO:0050821">
    <property type="term" value="P:protein stabilization"/>
    <property type="evidence" value="ECO:0007669"/>
    <property type="project" value="TreeGrafter"/>
</dbReference>
<dbReference type="SUPFAM" id="SSF101391">
    <property type="entry name" value="Hsp90 co-chaperone CDC37"/>
    <property type="match status" value="1"/>
</dbReference>
<dbReference type="FunFam" id="1.20.58.610:FF:000001">
    <property type="entry name" value="Hsp90 co-chaperone Cdc37-like 1"/>
    <property type="match status" value="1"/>
</dbReference>